<dbReference type="Pfam" id="PF08434">
    <property type="entry name" value="CLCA"/>
    <property type="match status" value="1"/>
</dbReference>
<keyword evidence="6" id="KW-1185">Reference proteome</keyword>
<dbReference type="GO" id="GO:0032991">
    <property type="term" value="C:protein-containing complex"/>
    <property type="evidence" value="ECO:0007669"/>
    <property type="project" value="UniProtKB-ARBA"/>
</dbReference>
<reference evidence="5 6" key="1">
    <citation type="submission" date="2023-11" db="EMBL/GenBank/DDBJ databases">
        <title>Halocaridina rubra genome assembly.</title>
        <authorList>
            <person name="Smith C."/>
        </authorList>
    </citation>
    <scope>NUCLEOTIDE SEQUENCE [LARGE SCALE GENOMIC DNA]</scope>
    <source>
        <strain evidence="5">EP-1</strain>
        <tissue evidence="5">Whole</tissue>
    </source>
</reference>
<keyword evidence="2" id="KW-1133">Transmembrane helix</keyword>
<protein>
    <submittedName>
        <fullName evidence="5">Uncharacterized protein</fullName>
    </submittedName>
</protein>
<dbReference type="SUPFAM" id="SSF53300">
    <property type="entry name" value="vWA-like"/>
    <property type="match status" value="1"/>
</dbReference>
<sequence>MVHLSLVTELCDEGTHNREAPTRHNLLCDGKSVWEVMRASPDFQNNRNVEGGLRESEVSFSYVRPQSPKIVLLIDDTSVMNVQKRWDFMRKAVRKFVTYDVPDGYNVGLVVFNSVASTKYPLTALTDGITREKVGSSLPRNPSREDQHKRCLVCGVREALQLLHQDGGHIIMVTAGSGSITESETTVAAQLLRDAHVSLHVIVYPLVEKYPNPNGYLETLAASSDGDTFIVRDEGIGEDSKLSMYYNLLDSFYHTLLSASGKSALPVKIHSAEHPGGKVPISEGSFMMDPTLGTDTVFAIFYHDVAHVGNQVHLVSPLGQVIDTANMQNEDGNINMITVRLVEAQVTPGLWHYKVENRADSHQALFVQVTSRPSLQPKSKNINIHTWTSHSLGVVNASDISRPLALYAEVRAGLMGVEGAKVTATLQRLGYTNSGTQHSPLEVALLDNGLTGPDMMLGDGVYSRYVPGLVSAKYSIMVSVEGEIEEHRFARHSRLGIVDVIGVPPAKDALPPARIVDLRATLLPNTVNQVGFTWTAPGGDLDYGTADRYVVMASHNQHDLTEGGGTLLEGWPVPLPSPAIQQHTVLWKEYELVYYLTLYAVDEAGNTARLSNIVSVYVPSPPTTTLPSPSSATPISSSNISAVKEGTSAPVLAALDTHQLAVIFGCVGGFIIVVAIIVCYCAASHRHHRKAAAAKKVQEVQDAYSINVTVASKGVDFPDGKERLKDGLKKEYISPVESWSASQLLSNHQDGKRSSMSGRSDNNSDHSGSTKKSYGGSSEPNDFYGESNQYHYQHASHPDIYPAPSDGYPTPVEGYPSDNYPPPSEARSYMSSQPSDSFLSVSCDMLPSHGPPAYSAYPSYDVTLGSGKVPPPIPPKPKVLYTPEPYLYDTQSLDPHSSTPSVASEKRIRNVTMV</sequence>
<organism evidence="5 6">
    <name type="scientific">Halocaridina rubra</name>
    <name type="common">Hawaiian red shrimp</name>
    <dbReference type="NCBI Taxonomy" id="373956"/>
    <lineage>
        <taxon>Eukaryota</taxon>
        <taxon>Metazoa</taxon>
        <taxon>Ecdysozoa</taxon>
        <taxon>Arthropoda</taxon>
        <taxon>Crustacea</taxon>
        <taxon>Multicrustacea</taxon>
        <taxon>Malacostraca</taxon>
        <taxon>Eumalacostraca</taxon>
        <taxon>Eucarida</taxon>
        <taxon>Decapoda</taxon>
        <taxon>Pleocyemata</taxon>
        <taxon>Caridea</taxon>
        <taxon>Atyoidea</taxon>
        <taxon>Atyidae</taxon>
        <taxon>Halocaridina</taxon>
    </lineage>
</organism>
<dbReference type="EMBL" id="JAXCGZ010019307">
    <property type="protein sequence ID" value="KAK7066240.1"/>
    <property type="molecule type" value="Genomic_DNA"/>
</dbReference>
<dbReference type="AlphaFoldDB" id="A0AAN8WH58"/>
<dbReference type="Gene3D" id="3.40.50.410">
    <property type="entry name" value="von Willebrand factor, type A domain"/>
    <property type="match status" value="1"/>
</dbReference>
<feature type="region of interest" description="Disordered" evidence="1">
    <location>
        <begin position="743"/>
        <end position="833"/>
    </location>
</feature>
<feature type="transmembrane region" description="Helical" evidence="2">
    <location>
        <begin position="660"/>
        <end position="683"/>
    </location>
</feature>
<dbReference type="Pfam" id="PF00092">
    <property type="entry name" value="VWA"/>
    <property type="match status" value="1"/>
</dbReference>
<evidence type="ECO:0000256" key="1">
    <source>
        <dbReference type="SAM" id="MobiDB-lite"/>
    </source>
</evidence>
<dbReference type="Proteomes" id="UP001381693">
    <property type="component" value="Unassembled WGS sequence"/>
</dbReference>
<feature type="domain" description="Calcium-activated chloride channel N-terminal" evidence="4">
    <location>
        <begin position="3"/>
        <end position="48"/>
    </location>
</feature>
<name>A0AAN8WH58_HALRR</name>
<proteinExistence type="predicted"/>
<accession>A0AAN8WH58</accession>
<evidence type="ECO:0000313" key="5">
    <source>
        <dbReference type="EMBL" id="KAK7066240.1"/>
    </source>
</evidence>
<dbReference type="CDD" id="cd00198">
    <property type="entry name" value="vWFA"/>
    <property type="match status" value="1"/>
</dbReference>
<evidence type="ECO:0000256" key="2">
    <source>
        <dbReference type="SAM" id="Phobius"/>
    </source>
</evidence>
<dbReference type="InterPro" id="IPR036465">
    <property type="entry name" value="vWFA_dom_sf"/>
</dbReference>
<comment type="caution">
    <text evidence="5">The sequence shown here is derived from an EMBL/GenBank/DDBJ whole genome shotgun (WGS) entry which is preliminary data.</text>
</comment>
<keyword evidence="2" id="KW-0472">Membrane</keyword>
<gene>
    <name evidence="5" type="ORF">SK128_007995</name>
</gene>
<evidence type="ECO:0000259" key="4">
    <source>
        <dbReference type="Pfam" id="PF08434"/>
    </source>
</evidence>
<dbReference type="InterPro" id="IPR013642">
    <property type="entry name" value="CLCA_N"/>
</dbReference>
<feature type="domain" description="VWFA" evidence="3">
    <location>
        <begin position="70"/>
        <end position="234"/>
    </location>
</feature>
<dbReference type="InterPro" id="IPR002035">
    <property type="entry name" value="VWF_A"/>
</dbReference>
<evidence type="ECO:0000259" key="3">
    <source>
        <dbReference type="Pfam" id="PF00092"/>
    </source>
</evidence>
<feature type="compositionally biased region" description="Polar residues" evidence="1">
    <location>
        <begin position="743"/>
        <end position="761"/>
    </location>
</feature>
<keyword evidence="2" id="KW-0812">Transmembrane</keyword>
<evidence type="ECO:0000313" key="6">
    <source>
        <dbReference type="Proteomes" id="UP001381693"/>
    </source>
</evidence>